<evidence type="ECO:0000259" key="1">
    <source>
        <dbReference type="Pfam" id="PF00425"/>
    </source>
</evidence>
<proteinExistence type="predicted"/>
<dbReference type="Gene3D" id="3.60.120.10">
    <property type="entry name" value="Anthranilate synthase"/>
    <property type="match status" value="1"/>
</dbReference>
<dbReference type="GO" id="GO:0046820">
    <property type="term" value="F:4-amino-4-deoxychorismate synthase activity"/>
    <property type="evidence" value="ECO:0007669"/>
    <property type="project" value="TreeGrafter"/>
</dbReference>
<name>A0A6J6CR28_9ZZZZ</name>
<accession>A0A6J6CR28</accession>
<dbReference type="InterPro" id="IPR019999">
    <property type="entry name" value="Anth_synth_I-like"/>
</dbReference>
<dbReference type="PANTHER" id="PTHR11236">
    <property type="entry name" value="AMINOBENZOATE/ANTHRANILATE SYNTHASE"/>
    <property type="match status" value="1"/>
</dbReference>
<feature type="domain" description="Chorismate-utilising enzyme C-terminal" evidence="1">
    <location>
        <begin position="82"/>
        <end position="327"/>
    </location>
</feature>
<dbReference type="PRINTS" id="PR00095">
    <property type="entry name" value="ANTSNTHASEI"/>
</dbReference>
<dbReference type="Pfam" id="PF00425">
    <property type="entry name" value="Chorismate_bind"/>
    <property type="match status" value="1"/>
</dbReference>
<dbReference type="AlphaFoldDB" id="A0A6J6CR28"/>
<dbReference type="InterPro" id="IPR005801">
    <property type="entry name" value="ADC_synthase"/>
</dbReference>
<evidence type="ECO:0000313" key="2">
    <source>
        <dbReference type="EMBL" id="CAB4554020.1"/>
    </source>
</evidence>
<dbReference type="GO" id="GO:0000162">
    <property type="term" value="P:L-tryptophan biosynthetic process"/>
    <property type="evidence" value="ECO:0007669"/>
    <property type="project" value="TreeGrafter"/>
</dbReference>
<organism evidence="2">
    <name type="scientific">freshwater metagenome</name>
    <dbReference type="NCBI Taxonomy" id="449393"/>
    <lineage>
        <taxon>unclassified sequences</taxon>
        <taxon>metagenomes</taxon>
        <taxon>ecological metagenomes</taxon>
    </lineage>
</organism>
<gene>
    <name evidence="2" type="ORF">UFOPK1506_00634</name>
</gene>
<dbReference type="EMBL" id="CAEZSV010000099">
    <property type="protein sequence ID" value="CAB4554020.1"/>
    <property type="molecule type" value="Genomic_DNA"/>
</dbReference>
<dbReference type="InterPro" id="IPR015890">
    <property type="entry name" value="Chorismate_C"/>
</dbReference>
<protein>
    <submittedName>
        <fullName evidence="2">Unannotated protein</fullName>
    </submittedName>
</protein>
<sequence length="341" mass="37213">MGSMESGFYRAGVWARDLVEISEDPAVLSDGNFWAVLVTYEGKRTFARFADVRVGAQESFFKYAIDSEWSTQDGNWTSSLSQPQYQTAVQEVRESIAMGEVYQINLCRILSAQTSNKSLVALLPKLAAHNPAPFLTSMELPGISIASASPELLLRREGNRITSSPIKGTAQNRDGFLEKDRAENVMIVDLVRHDFGSICETGSIHTPRLLAVEEHPGLAHLVSDVQGDLKPNLSWDEIFTSMLPAGSISGAPKSAARALIARLEHVARGPYCGAIGWVQGDQAELAVGIRTFWIDHTQSESFLKFGTGAGITWGSEPELEWAETELKATRLLSIVGDKGNS</sequence>
<dbReference type="PANTHER" id="PTHR11236:SF50">
    <property type="entry name" value="AMINODEOXYCHORISMATE SYNTHASE COMPONENT 1"/>
    <property type="match status" value="1"/>
</dbReference>
<reference evidence="2" key="1">
    <citation type="submission" date="2020-05" db="EMBL/GenBank/DDBJ databases">
        <authorList>
            <person name="Chiriac C."/>
            <person name="Salcher M."/>
            <person name="Ghai R."/>
            <person name="Kavagutti S V."/>
        </authorList>
    </citation>
    <scope>NUCLEOTIDE SEQUENCE</scope>
</reference>
<dbReference type="SUPFAM" id="SSF56322">
    <property type="entry name" value="ADC synthase"/>
    <property type="match status" value="1"/>
</dbReference>